<dbReference type="EMBL" id="JAJJMA010212274">
    <property type="protein sequence ID" value="MCL7040432.1"/>
    <property type="molecule type" value="Genomic_DNA"/>
</dbReference>
<accession>A0AA41VFQ4</accession>
<evidence type="ECO:0000256" key="4">
    <source>
        <dbReference type="ARBA" id="ARBA00022801"/>
    </source>
</evidence>
<dbReference type="GO" id="GO:0008810">
    <property type="term" value="F:cellulase activity"/>
    <property type="evidence" value="ECO:0007669"/>
    <property type="project" value="UniProtKB-EC"/>
</dbReference>
<keyword evidence="13" id="KW-1185">Reference proteome</keyword>
<name>A0AA41VFQ4_PAPNU</name>
<evidence type="ECO:0000256" key="1">
    <source>
        <dbReference type="ARBA" id="ARBA00000966"/>
    </source>
</evidence>
<feature type="chain" id="PRO_5041207854" description="cellulase" evidence="10">
    <location>
        <begin position="22"/>
        <end position="65"/>
    </location>
</feature>
<dbReference type="Gene3D" id="1.50.10.10">
    <property type="match status" value="1"/>
</dbReference>
<comment type="similarity">
    <text evidence="2">Belongs to the glycosyl hydrolase 9 (cellulase E) family.</text>
</comment>
<evidence type="ECO:0000256" key="6">
    <source>
        <dbReference type="ARBA" id="ARBA00023277"/>
    </source>
</evidence>
<comment type="caution">
    <text evidence="12">The sequence shown here is derived from an EMBL/GenBank/DDBJ whole genome shotgun (WGS) entry which is preliminary data.</text>
</comment>
<keyword evidence="10" id="KW-0732">Signal</keyword>
<keyword evidence="7" id="KW-0326">Glycosidase</keyword>
<dbReference type="InterPro" id="IPR001701">
    <property type="entry name" value="Glyco_hydro_9"/>
</dbReference>
<dbReference type="AlphaFoldDB" id="A0AA41VFQ4"/>
<proteinExistence type="inferred from homology"/>
<dbReference type="InterPro" id="IPR012341">
    <property type="entry name" value="6hp_glycosidase-like_sf"/>
</dbReference>
<feature type="non-terminal residue" evidence="12">
    <location>
        <position position="65"/>
    </location>
</feature>
<evidence type="ECO:0000313" key="13">
    <source>
        <dbReference type="Proteomes" id="UP001177140"/>
    </source>
</evidence>
<reference evidence="12" key="1">
    <citation type="submission" date="2022-03" db="EMBL/GenBank/DDBJ databases">
        <title>A functionally conserved STORR gene fusion in Papaver species that diverged 16.8 million years ago.</title>
        <authorList>
            <person name="Catania T."/>
        </authorList>
    </citation>
    <scope>NUCLEOTIDE SEQUENCE</scope>
    <source>
        <strain evidence="12">S-191538</strain>
    </source>
</reference>
<evidence type="ECO:0000256" key="5">
    <source>
        <dbReference type="ARBA" id="ARBA00023001"/>
    </source>
</evidence>
<protein>
    <recommendedName>
        <fullName evidence="3">cellulase</fullName>
        <ecNumber evidence="3">3.2.1.4</ecNumber>
    </recommendedName>
</protein>
<keyword evidence="4" id="KW-0378">Hydrolase</keyword>
<evidence type="ECO:0000256" key="7">
    <source>
        <dbReference type="ARBA" id="ARBA00023295"/>
    </source>
</evidence>
<dbReference type="PANTHER" id="PTHR22298">
    <property type="entry name" value="ENDO-1,4-BETA-GLUCANASE"/>
    <property type="match status" value="1"/>
</dbReference>
<keyword evidence="5" id="KW-0136">Cellulose degradation</keyword>
<dbReference type="InterPro" id="IPR008928">
    <property type="entry name" value="6-hairpin_glycosidase_sf"/>
</dbReference>
<gene>
    <name evidence="12" type="ORF">MKW94_021863</name>
</gene>
<evidence type="ECO:0000313" key="12">
    <source>
        <dbReference type="EMBL" id="MCL7040432.1"/>
    </source>
</evidence>
<feature type="domain" description="Glycoside hydrolase family 9" evidence="11">
    <location>
        <begin position="25"/>
        <end position="62"/>
    </location>
</feature>
<dbReference type="EC" id="3.2.1.4" evidence="3"/>
<evidence type="ECO:0000256" key="10">
    <source>
        <dbReference type="SAM" id="SignalP"/>
    </source>
</evidence>
<evidence type="ECO:0000259" key="11">
    <source>
        <dbReference type="Pfam" id="PF00759"/>
    </source>
</evidence>
<dbReference type="Pfam" id="PF00759">
    <property type="entry name" value="Glyco_hydro_9"/>
    <property type="match status" value="1"/>
</dbReference>
<feature type="region of interest" description="Disordered" evidence="9">
    <location>
        <begin position="42"/>
        <end position="65"/>
    </location>
</feature>
<evidence type="ECO:0000256" key="8">
    <source>
        <dbReference type="ARBA" id="ARBA00023326"/>
    </source>
</evidence>
<dbReference type="GO" id="GO:0030245">
    <property type="term" value="P:cellulose catabolic process"/>
    <property type="evidence" value="ECO:0007669"/>
    <property type="project" value="UniProtKB-KW"/>
</dbReference>
<keyword evidence="6" id="KW-0119">Carbohydrate metabolism</keyword>
<evidence type="ECO:0000256" key="2">
    <source>
        <dbReference type="ARBA" id="ARBA00007072"/>
    </source>
</evidence>
<feature type="signal peptide" evidence="10">
    <location>
        <begin position="1"/>
        <end position="21"/>
    </location>
</feature>
<dbReference type="SUPFAM" id="SSF48208">
    <property type="entry name" value="Six-hairpin glycosidases"/>
    <property type="match status" value="1"/>
</dbReference>
<dbReference type="Proteomes" id="UP001177140">
    <property type="component" value="Unassembled WGS sequence"/>
</dbReference>
<comment type="catalytic activity">
    <reaction evidence="1">
        <text>Endohydrolysis of (1-&gt;4)-beta-D-glucosidic linkages in cellulose, lichenin and cereal beta-D-glucans.</text>
        <dbReference type="EC" id="3.2.1.4"/>
    </reaction>
</comment>
<sequence>MHQHTLGFCFSVLLLLQVVAGHVDYGTALTKSIKYFEAQRSGKLPASQRVTWRGDSGLNDGSDVG</sequence>
<evidence type="ECO:0000256" key="3">
    <source>
        <dbReference type="ARBA" id="ARBA00012601"/>
    </source>
</evidence>
<organism evidence="12 13">
    <name type="scientific">Papaver nudicaule</name>
    <name type="common">Iceland poppy</name>
    <dbReference type="NCBI Taxonomy" id="74823"/>
    <lineage>
        <taxon>Eukaryota</taxon>
        <taxon>Viridiplantae</taxon>
        <taxon>Streptophyta</taxon>
        <taxon>Embryophyta</taxon>
        <taxon>Tracheophyta</taxon>
        <taxon>Spermatophyta</taxon>
        <taxon>Magnoliopsida</taxon>
        <taxon>Ranunculales</taxon>
        <taxon>Papaveraceae</taxon>
        <taxon>Papaveroideae</taxon>
        <taxon>Papaver</taxon>
    </lineage>
</organism>
<evidence type="ECO:0000256" key="9">
    <source>
        <dbReference type="SAM" id="MobiDB-lite"/>
    </source>
</evidence>
<keyword evidence="8" id="KW-0624">Polysaccharide degradation</keyword>